<feature type="compositionally biased region" description="Basic and acidic residues" evidence="1">
    <location>
        <begin position="74"/>
        <end position="93"/>
    </location>
</feature>
<dbReference type="AlphaFoldDB" id="U6MVB5"/>
<dbReference type="OrthoDB" id="184182at2759"/>
<feature type="chain" id="PRO_5004674016" evidence="2">
    <location>
        <begin position="18"/>
        <end position="118"/>
    </location>
</feature>
<organism evidence="3 4">
    <name type="scientific">Eimeria necatrix</name>
    <dbReference type="NCBI Taxonomy" id="51315"/>
    <lineage>
        <taxon>Eukaryota</taxon>
        <taxon>Sar</taxon>
        <taxon>Alveolata</taxon>
        <taxon>Apicomplexa</taxon>
        <taxon>Conoidasida</taxon>
        <taxon>Coccidia</taxon>
        <taxon>Eucoccidiorida</taxon>
        <taxon>Eimeriorina</taxon>
        <taxon>Eimeriidae</taxon>
        <taxon>Eimeria</taxon>
    </lineage>
</organism>
<dbReference type="PANTHER" id="PTHR30031">
    <property type="entry name" value="PHOSPHOENOLPYRUVATE CARBOXYKINASE ATP"/>
    <property type="match status" value="1"/>
</dbReference>
<dbReference type="VEuPathDB" id="ToxoDB:ENH_00045410"/>
<dbReference type="InterPro" id="IPR013035">
    <property type="entry name" value="PEP_carboxykinase_C"/>
</dbReference>
<keyword evidence="2" id="KW-0732">Signal</keyword>
<name>U6MVB5_9EIME</name>
<keyword evidence="4" id="KW-1185">Reference proteome</keyword>
<protein>
    <submittedName>
        <fullName evidence="3">Phosphoenolpyruvate carboxykinase, putative</fullName>
    </submittedName>
</protein>
<accession>U6MVB5</accession>
<reference evidence="3" key="2">
    <citation type="submission" date="2013-10" db="EMBL/GenBank/DDBJ databases">
        <authorList>
            <person name="Aslett M."/>
        </authorList>
    </citation>
    <scope>NUCLEOTIDE SEQUENCE [LARGE SCALE GENOMIC DNA]</scope>
    <source>
        <strain evidence="3">Houghton</strain>
    </source>
</reference>
<dbReference type="GO" id="GO:0006094">
    <property type="term" value="P:gluconeogenesis"/>
    <property type="evidence" value="ECO:0007669"/>
    <property type="project" value="InterPro"/>
</dbReference>
<proteinExistence type="predicted"/>
<feature type="signal peptide" evidence="2">
    <location>
        <begin position="1"/>
        <end position="17"/>
    </location>
</feature>
<dbReference type="SUPFAM" id="SSF53795">
    <property type="entry name" value="PEP carboxykinase-like"/>
    <property type="match status" value="1"/>
</dbReference>
<dbReference type="GO" id="GO:0004612">
    <property type="term" value="F:phosphoenolpyruvate carboxykinase (ATP) activity"/>
    <property type="evidence" value="ECO:0007669"/>
    <property type="project" value="InterPro"/>
</dbReference>
<feature type="region of interest" description="Disordered" evidence="1">
    <location>
        <begin position="63"/>
        <end position="93"/>
    </location>
</feature>
<dbReference type="Pfam" id="PF01293">
    <property type="entry name" value="PEPCK_ATP"/>
    <property type="match status" value="2"/>
</dbReference>
<feature type="non-terminal residue" evidence="3">
    <location>
        <position position="118"/>
    </location>
</feature>
<keyword evidence="3" id="KW-0808">Transferase</keyword>
<evidence type="ECO:0000313" key="4">
    <source>
        <dbReference type="Proteomes" id="UP000030754"/>
    </source>
</evidence>
<dbReference type="Gene3D" id="3.90.228.20">
    <property type="match status" value="2"/>
</dbReference>
<dbReference type="PANTHER" id="PTHR30031:SF0">
    <property type="entry name" value="PHOSPHOENOLPYRUVATE CARBOXYKINASE (ATP)"/>
    <property type="match status" value="1"/>
</dbReference>
<sequence>MKKGILTLMMFLMPKKGLLPLHSSCNVGAGGDVTLFFGLSGTGKTTLSACVRREHVGENDRSWSDVLGTRSTSRGRDLLGDDEHSTSRGRDLLGDDEHVWSPAGVFNIEGGCYAKCKD</sequence>
<evidence type="ECO:0000313" key="3">
    <source>
        <dbReference type="EMBL" id="CDJ67951.1"/>
    </source>
</evidence>
<dbReference type="RefSeq" id="XP_013436418.1">
    <property type="nucleotide sequence ID" value="XM_013580964.1"/>
</dbReference>
<evidence type="ECO:0000256" key="1">
    <source>
        <dbReference type="SAM" id="MobiDB-lite"/>
    </source>
</evidence>
<dbReference type="Proteomes" id="UP000030754">
    <property type="component" value="Unassembled WGS sequence"/>
</dbReference>
<reference evidence="3" key="1">
    <citation type="submission" date="2013-10" db="EMBL/GenBank/DDBJ databases">
        <title>Genomic analysis of the causative agents of coccidiosis in chickens.</title>
        <authorList>
            <person name="Reid A.J."/>
            <person name="Blake D."/>
            <person name="Billington K."/>
            <person name="Browne H."/>
            <person name="Dunn M."/>
            <person name="Hung S."/>
            <person name="Kawahara F."/>
            <person name="Miranda-Saavedra D."/>
            <person name="Mourier T."/>
            <person name="Nagra H."/>
            <person name="Otto T.D."/>
            <person name="Rawlings N."/>
            <person name="Sanchez A."/>
            <person name="Sanders M."/>
            <person name="Subramaniam C."/>
            <person name="Tay Y."/>
            <person name="Dear P."/>
            <person name="Doerig C."/>
            <person name="Gruber A."/>
            <person name="Parkinson J."/>
            <person name="Shirley M."/>
            <person name="Wan K.L."/>
            <person name="Berriman M."/>
            <person name="Tomley F."/>
            <person name="Pain A."/>
        </authorList>
    </citation>
    <scope>NUCLEOTIDE SEQUENCE [LARGE SCALE GENOMIC DNA]</scope>
    <source>
        <strain evidence="3">Houghton</strain>
    </source>
</reference>
<dbReference type="GO" id="GO:0005829">
    <property type="term" value="C:cytosol"/>
    <property type="evidence" value="ECO:0007669"/>
    <property type="project" value="TreeGrafter"/>
</dbReference>
<dbReference type="EMBL" id="HG725166">
    <property type="protein sequence ID" value="CDJ67951.1"/>
    <property type="molecule type" value="Genomic_DNA"/>
</dbReference>
<dbReference type="GO" id="GO:0005524">
    <property type="term" value="F:ATP binding"/>
    <property type="evidence" value="ECO:0007669"/>
    <property type="project" value="InterPro"/>
</dbReference>
<gene>
    <name evidence="3" type="ORF">ENH_00045410</name>
</gene>
<evidence type="ECO:0000256" key="2">
    <source>
        <dbReference type="SAM" id="SignalP"/>
    </source>
</evidence>
<keyword evidence="3" id="KW-0418">Kinase</keyword>
<dbReference type="InterPro" id="IPR001272">
    <property type="entry name" value="PEP_carboxykinase_ATP"/>
</dbReference>
<dbReference type="GO" id="GO:0016301">
    <property type="term" value="F:kinase activity"/>
    <property type="evidence" value="ECO:0007669"/>
    <property type="project" value="UniProtKB-KW"/>
</dbReference>
<keyword evidence="3" id="KW-0670">Pyruvate</keyword>
<dbReference type="GeneID" id="25474697"/>